<dbReference type="GO" id="GO:0000976">
    <property type="term" value="F:transcription cis-regulatory region binding"/>
    <property type="evidence" value="ECO:0007669"/>
    <property type="project" value="TreeGrafter"/>
</dbReference>
<evidence type="ECO:0000313" key="7">
    <source>
        <dbReference type="EMBL" id="KAF1834871.1"/>
    </source>
</evidence>
<keyword evidence="8" id="KW-1185">Reference proteome</keyword>
<feature type="compositionally biased region" description="Acidic residues" evidence="4">
    <location>
        <begin position="1124"/>
        <end position="1135"/>
    </location>
</feature>
<dbReference type="Gene3D" id="1.10.10.60">
    <property type="entry name" value="Homeodomain-like"/>
    <property type="match status" value="2"/>
</dbReference>
<feature type="compositionally biased region" description="Acidic residues" evidence="4">
    <location>
        <begin position="762"/>
        <end position="774"/>
    </location>
</feature>
<keyword evidence="2" id="KW-0238">DNA-binding</keyword>
<evidence type="ECO:0000313" key="8">
    <source>
        <dbReference type="Proteomes" id="UP000800040"/>
    </source>
</evidence>
<feature type="compositionally biased region" description="Acidic residues" evidence="4">
    <location>
        <begin position="882"/>
        <end position="902"/>
    </location>
</feature>
<feature type="region of interest" description="Disordered" evidence="4">
    <location>
        <begin position="485"/>
        <end position="513"/>
    </location>
</feature>
<feature type="compositionally biased region" description="Basic and acidic residues" evidence="4">
    <location>
        <begin position="931"/>
        <end position="944"/>
    </location>
</feature>
<feature type="compositionally biased region" description="Polar residues" evidence="4">
    <location>
        <begin position="740"/>
        <end position="752"/>
    </location>
</feature>
<feature type="compositionally biased region" description="Basic residues" evidence="4">
    <location>
        <begin position="980"/>
        <end position="990"/>
    </location>
</feature>
<feature type="domain" description="HTH myb-type" evidence="6">
    <location>
        <begin position="545"/>
        <end position="595"/>
    </location>
</feature>
<dbReference type="GO" id="GO:0005634">
    <property type="term" value="C:nucleus"/>
    <property type="evidence" value="ECO:0007669"/>
    <property type="project" value="UniProtKB-SubCell"/>
</dbReference>
<name>A0A6A5KGE2_9PLEO</name>
<feature type="compositionally biased region" description="Basic and acidic residues" evidence="4">
    <location>
        <begin position="502"/>
        <end position="513"/>
    </location>
</feature>
<dbReference type="PANTHER" id="PTHR46380:SF2">
    <property type="entry name" value="CYCLIN-D-BINDING MYB-LIKE TRANSCRIPTION FACTOR 1"/>
    <property type="match status" value="1"/>
</dbReference>
<feature type="region of interest" description="Disordered" evidence="4">
    <location>
        <begin position="662"/>
        <end position="1001"/>
    </location>
</feature>
<dbReference type="PROSITE" id="PS51294">
    <property type="entry name" value="HTH_MYB"/>
    <property type="match status" value="1"/>
</dbReference>
<feature type="compositionally biased region" description="Acidic residues" evidence="4">
    <location>
        <begin position="810"/>
        <end position="835"/>
    </location>
</feature>
<dbReference type="InterPro" id="IPR051651">
    <property type="entry name" value="DMTF1_DNA-bind_reg"/>
</dbReference>
<feature type="region of interest" description="Disordered" evidence="4">
    <location>
        <begin position="1"/>
        <end position="233"/>
    </location>
</feature>
<feature type="compositionally biased region" description="Basic and acidic residues" evidence="4">
    <location>
        <begin position="868"/>
        <end position="881"/>
    </location>
</feature>
<dbReference type="AlphaFoldDB" id="A0A6A5KGE2"/>
<feature type="compositionally biased region" description="Basic residues" evidence="4">
    <location>
        <begin position="393"/>
        <end position="409"/>
    </location>
</feature>
<dbReference type="PROSITE" id="PS50090">
    <property type="entry name" value="MYB_LIKE"/>
    <property type="match status" value="2"/>
</dbReference>
<dbReference type="OrthoDB" id="39591at2759"/>
<feature type="compositionally biased region" description="Acidic residues" evidence="4">
    <location>
        <begin position="360"/>
        <end position="369"/>
    </location>
</feature>
<feature type="compositionally biased region" description="Basic and acidic residues" evidence="4">
    <location>
        <begin position="250"/>
        <end position="264"/>
    </location>
</feature>
<evidence type="ECO:0000256" key="3">
    <source>
        <dbReference type="ARBA" id="ARBA00023242"/>
    </source>
</evidence>
<feature type="region of interest" description="Disordered" evidence="4">
    <location>
        <begin position="1082"/>
        <end position="1135"/>
    </location>
</feature>
<evidence type="ECO:0000256" key="1">
    <source>
        <dbReference type="ARBA" id="ARBA00004123"/>
    </source>
</evidence>
<feature type="compositionally biased region" description="Acidic residues" evidence="4">
    <location>
        <begin position="945"/>
        <end position="959"/>
    </location>
</feature>
<dbReference type="CDD" id="cd00167">
    <property type="entry name" value="SANT"/>
    <property type="match status" value="1"/>
</dbReference>
<accession>A0A6A5KGE2</accession>
<feature type="compositionally biased region" description="Basic and acidic residues" evidence="4">
    <location>
        <begin position="435"/>
        <end position="453"/>
    </location>
</feature>
<dbReference type="EMBL" id="ML975296">
    <property type="protein sequence ID" value="KAF1834871.1"/>
    <property type="molecule type" value="Genomic_DNA"/>
</dbReference>
<feature type="compositionally biased region" description="Polar residues" evidence="4">
    <location>
        <begin position="1"/>
        <end position="11"/>
    </location>
</feature>
<feature type="compositionally biased region" description="Acidic residues" evidence="4">
    <location>
        <begin position="843"/>
        <end position="867"/>
    </location>
</feature>
<feature type="domain" description="Myb-like" evidence="5">
    <location>
        <begin position="594"/>
        <end position="667"/>
    </location>
</feature>
<evidence type="ECO:0000256" key="2">
    <source>
        <dbReference type="ARBA" id="ARBA00023125"/>
    </source>
</evidence>
<evidence type="ECO:0000259" key="5">
    <source>
        <dbReference type="PROSITE" id="PS50090"/>
    </source>
</evidence>
<dbReference type="SUPFAM" id="SSF46689">
    <property type="entry name" value="Homeodomain-like"/>
    <property type="match status" value="1"/>
</dbReference>
<dbReference type="InterPro" id="IPR001005">
    <property type="entry name" value="SANT/Myb"/>
</dbReference>
<feature type="region of interest" description="Disordered" evidence="4">
    <location>
        <begin position="248"/>
        <end position="410"/>
    </location>
</feature>
<evidence type="ECO:0008006" key="9">
    <source>
        <dbReference type="Google" id="ProtNLM"/>
    </source>
</evidence>
<gene>
    <name evidence="7" type="ORF">BDW02DRAFT_568699</name>
</gene>
<comment type="subcellular location">
    <subcellularLocation>
        <location evidence="1">Nucleus</location>
    </subcellularLocation>
</comment>
<dbReference type="SMART" id="SM00717">
    <property type="entry name" value="SANT"/>
    <property type="match status" value="3"/>
</dbReference>
<feature type="compositionally biased region" description="Basic and acidic residues" evidence="4">
    <location>
        <begin position="776"/>
        <end position="787"/>
    </location>
</feature>
<feature type="domain" description="Myb-like" evidence="5">
    <location>
        <begin position="541"/>
        <end position="591"/>
    </location>
</feature>
<feature type="compositionally biased region" description="Basic residues" evidence="4">
    <location>
        <begin position="41"/>
        <end position="58"/>
    </location>
</feature>
<feature type="compositionally biased region" description="Pro residues" evidence="4">
    <location>
        <begin position="75"/>
        <end position="88"/>
    </location>
</feature>
<organism evidence="7 8">
    <name type="scientific">Decorospora gaudefroyi</name>
    <dbReference type="NCBI Taxonomy" id="184978"/>
    <lineage>
        <taxon>Eukaryota</taxon>
        <taxon>Fungi</taxon>
        <taxon>Dikarya</taxon>
        <taxon>Ascomycota</taxon>
        <taxon>Pezizomycotina</taxon>
        <taxon>Dothideomycetes</taxon>
        <taxon>Pleosporomycetidae</taxon>
        <taxon>Pleosporales</taxon>
        <taxon>Pleosporineae</taxon>
        <taxon>Pleosporaceae</taxon>
        <taxon>Decorospora</taxon>
    </lineage>
</organism>
<dbReference type="GO" id="GO:0003700">
    <property type="term" value="F:DNA-binding transcription factor activity"/>
    <property type="evidence" value="ECO:0007669"/>
    <property type="project" value="TreeGrafter"/>
</dbReference>
<protein>
    <recommendedName>
        <fullName evidence="9">Myb-like DNA-binding domain-containing protein</fullName>
    </recommendedName>
</protein>
<feature type="compositionally biased region" description="Low complexity" evidence="4">
    <location>
        <begin position="122"/>
        <end position="132"/>
    </location>
</feature>
<feature type="compositionally biased region" description="Basic residues" evidence="4">
    <location>
        <begin position="327"/>
        <end position="337"/>
    </location>
</feature>
<feature type="compositionally biased region" description="Basic and acidic residues" evidence="4">
    <location>
        <begin position="1082"/>
        <end position="1098"/>
    </location>
</feature>
<feature type="region of interest" description="Disordered" evidence="4">
    <location>
        <begin position="432"/>
        <end position="457"/>
    </location>
</feature>
<feature type="compositionally biased region" description="Basic and acidic residues" evidence="4">
    <location>
        <begin position="289"/>
        <end position="312"/>
    </location>
</feature>
<feature type="compositionally biased region" description="Basic and acidic residues" evidence="4">
    <location>
        <begin position="729"/>
        <end position="739"/>
    </location>
</feature>
<evidence type="ECO:0000256" key="4">
    <source>
        <dbReference type="SAM" id="MobiDB-lite"/>
    </source>
</evidence>
<reference evidence="7" key="1">
    <citation type="submission" date="2020-01" db="EMBL/GenBank/DDBJ databases">
        <authorList>
            <consortium name="DOE Joint Genome Institute"/>
            <person name="Haridas S."/>
            <person name="Albert R."/>
            <person name="Binder M."/>
            <person name="Bloem J."/>
            <person name="Labutti K."/>
            <person name="Salamov A."/>
            <person name="Andreopoulos B."/>
            <person name="Baker S.E."/>
            <person name="Barry K."/>
            <person name="Bills G."/>
            <person name="Bluhm B.H."/>
            <person name="Cannon C."/>
            <person name="Castanera R."/>
            <person name="Culley D.E."/>
            <person name="Daum C."/>
            <person name="Ezra D."/>
            <person name="Gonzalez J.B."/>
            <person name="Henrissat B."/>
            <person name="Kuo A."/>
            <person name="Liang C."/>
            <person name="Lipzen A."/>
            <person name="Lutzoni F."/>
            <person name="Magnuson J."/>
            <person name="Mondo S."/>
            <person name="Nolan M."/>
            <person name="Ohm R."/>
            <person name="Pangilinan J."/>
            <person name="Park H.-J."/>
            <person name="Ramirez L."/>
            <person name="Alfaro M."/>
            <person name="Sun H."/>
            <person name="Tritt A."/>
            <person name="Yoshinaga Y."/>
            <person name="Zwiers L.-H."/>
            <person name="Turgeon B.G."/>
            <person name="Goodwin S.B."/>
            <person name="Spatafora J.W."/>
            <person name="Crous P.W."/>
            <person name="Grigoriev I.V."/>
        </authorList>
    </citation>
    <scope>NUCLEOTIDE SEQUENCE</scope>
    <source>
        <strain evidence="7">P77</strain>
    </source>
</reference>
<dbReference type="Proteomes" id="UP000800040">
    <property type="component" value="Unassembled WGS sequence"/>
</dbReference>
<sequence length="1135" mass="127053">MDDRAASQQLMDETGEQTRRTNGGDARLAQVDGADDIPRSGSRKFKTRRARRIAKKRLATSLAASRHGPPEKTAPAPPPQSSPFPFPPTQSDRDGVPSSAAAIEVPDSQVGSAPAHAPMSPPISSLVVPSSLTQGKRTYKKSKQSKRFDVLRGIGPTQDSDGEGDTTKSAAEPVSPSYAPSKRKRPRVSYTEPGLLEDAEGAQDAAVPQLGGAVEDNAAGTPTSTKRRKIAKSMQGNIVRELILPGEGNVEDHLDNGESPQIEKKKLRRVRKLKSHQPLAKNIYDIPDDEPRTVNAKDETLGAGREHRSDIDRDGEEANIPEESTRKTRGIRKKRKKDHEIYDWPVSVRQPGEPGVGISDLDDDNYDDDAIMREPASSDDDIFADPSSNRQYTTRKAKKKRKPRSKAFTRRASVIPARVRKSKTISADTITSAEKALDTDRELGHPPDLRRSGEFTQDEEELIRRAIRDYQQRRGLETSDLVDIIQWTSDSNDPRPGRRKSDRTPQETEDARESAEFWGEIMNTGLLRPITSVRTHVRGVYHQYRTGGWTEEEDEELRNLYALHPNMWKIISTSLGDRSTQDCQNRWRDYVQYGERRNTSTWSKEEEELLIRAVTTVAQRDEDYRAESGKPALDEYTNKDINWPQVSLEMGGIRSRIQASVKWTKMKKRGSPPQIQVDYKPRKITSSPPKNKLGRSQRNEELGTGQKKRRKSKLTKAVIQDSEQEEEHDVNQEERDELKSTANSEASSTPPGSKTAPATTPDPEEQPEEEEGIDSELQRGIREDTAALKKRRTSETGRTTALVTARDPEQNEENVAEGVEEQEEEVPESEDEEAEQSLGVAGTEEDSAEDAEDSTDDKEDSAEDEEDVKEHEEDSAEAKEDSTDDEEDSAEDKEDSTDDEEDVKEHGQGGVVVQEEQSVQDEEESSVDSISQHDERSAQSHEEDTSSEPDDSSVQDQEEGNIQGRDSAADLTTAKSTPSPKKRGKPKKSRVVSPTTRTPGVEHMLWGDKFDLMYAIADRRDEDAEDIDWKDLAKQQQNYAWTPQTLQAALHQLVQLLRDNGKEVDMDDFPGTVDDIVDFLMQEHAEELEQHYDPDRNVASESDDERSESSSQRKTTESEQVTSESDDDDASDSES</sequence>
<evidence type="ECO:0000259" key="6">
    <source>
        <dbReference type="PROSITE" id="PS51294"/>
    </source>
</evidence>
<proteinExistence type="predicted"/>
<keyword evidence="3" id="KW-0539">Nucleus</keyword>
<feature type="compositionally biased region" description="Basic residues" evidence="4">
    <location>
        <begin position="265"/>
        <end position="275"/>
    </location>
</feature>
<dbReference type="PANTHER" id="PTHR46380">
    <property type="entry name" value="CYCLIN-D-BINDING MYB-LIKE TRANSCRIPTION FACTOR 1"/>
    <property type="match status" value="1"/>
</dbReference>
<dbReference type="Pfam" id="PF00249">
    <property type="entry name" value="Myb_DNA-binding"/>
    <property type="match status" value="1"/>
</dbReference>
<dbReference type="InterPro" id="IPR009057">
    <property type="entry name" value="Homeodomain-like_sf"/>
</dbReference>
<dbReference type="InterPro" id="IPR017930">
    <property type="entry name" value="Myb_dom"/>
</dbReference>